<dbReference type="AlphaFoldDB" id="A0A1F6C3L9"/>
<dbReference type="EMBL" id="MFKF01000425">
    <property type="protein sequence ID" value="OGG43816.1"/>
    <property type="molecule type" value="Genomic_DNA"/>
</dbReference>
<dbReference type="PANTHER" id="PTHR23290">
    <property type="entry name" value="RRNA N6-ADENOSINE-METHYLTRANSFERASE METTL5"/>
    <property type="match status" value="1"/>
</dbReference>
<dbReference type="InterPro" id="IPR051720">
    <property type="entry name" value="rRNA_MeTrfase/Polyamine_Synth"/>
</dbReference>
<dbReference type="InterPro" id="IPR029063">
    <property type="entry name" value="SAM-dependent_MTases_sf"/>
</dbReference>
<accession>A0A1F6C3L9</accession>
<proteinExistence type="predicted"/>
<gene>
    <name evidence="2" type="ORF">A3F84_20185</name>
</gene>
<dbReference type="PANTHER" id="PTHR23290:SF0">
    <property type="entry name" value="RRNA N6-ADENOSINE-METHYLTRANSFERASE METTL5"/>
    <property type="match status" value="1"/>
</dbReference>
<protein>
    <recommendedName>
        <fullName evidence="1">N(4)-bis(aminopropyl)spermidine synthase C-terminal domain-containing protein</fullName>
    </recommendedName>
</protein>
<evidence type="ECO:0000313" key="2">
    <source>
        <dbReference type="EMBL" id="OGG43816.1"/>
    </source>
</evidence>
<dbReference type="Gene3D" id="3.40.50.150">
    <property type="entry name" value="Vaccinia Virus protein VP39"/>
    <property type="match status" value="1"/>
</dbReference>
<dbReference type="InterPro" id="IPR002723">
    <property type="entry name" value="BpsA_C"/>
</dbReference>
<dbReference type="GO" id="GO:0016740">
    <property type="term" value="F:transferase activity"/>
    <property type="evidence" value="ECO:0007669"/>
    <property type="project" value="TreeGrafter"/>
</dbReference>
<dbReference type="GO" id="GO:0006596">
    <property type="term" value="P:polyamine biosynthetic process"/>
    <property type="evidence" value="ECO:0007669"/>
    <property type="project" value="TreeGrafter"/>
</dbReference>
<comment type="caution">
    <text evidence="2">The sequence shown here is derived from an EMBL/GenBank/DDBJ whole genome shotgun (WGS) entry which is preliminary data.</text>
</comment>
<organism evidence="2 3">
    <name type="scientific">Handelsmanbacteria sp. (strain RIFCSPLOWO2_12_FULL_64_10)</name>
    <dbReference type="NCBI Taxonomy" id="1817868"/>
    <lineage>
        <taxon>Bacteria</taxon>
        <taxon>Candidatus Handelsmaniibacteriota</taxon>
    </lineage>
</organism>
<dbReference type="Proteomes" id="UP000178606">
    <property type="component" value="Unassembled WGS sequence"/>
</dbReference>
<dbReference type="SUPFAM" id="SSF53335">
    <property type="entry name" value="S-adenosyl-L-methionine-dependent methyltransferases"/>
    <property type="match status" value="1"/>
</dbReference>
<evidence type="ECO:0000259" key="1">
    <source>
        <dbReference type="Pfam" id="PF01861"/>
    </source>
</evidence>
<feature type="domain" description="N(4)-bis(aminopropyl)spermidine synthase C-terminal" evidence="1">
    <location>
        <begin position="60"/>
        <end position="261"/>
    </location>
</feature>
<sequence>MVAAVRRELEKRGLLDRRGGLALSPKGRDLIGVEKDAAPGCRCPACDGEGFVIPEAFASLLRPLREMAAGRPAVDVTLDQSHAAPETALRRALYLRECEALDRDLLILGDDDLTSLAVGLLRGHLRLRGRLAVAEIDPRLVAYLRRVSDAEGFAIEVSPHDLRDPLPSPLLGAFDAFFTDPPYTLEGLRLFISRGVSALHPGVGRQAFLCFGHKSPDEGWEAVRTISDAGLGIVEMRPAFNRYDGAQLLAGVSAMIRAVTTSRAEIPEGRYNGPLYTADHRAVHPRPPAL</sequence>
<dbReference type="Pfam" id="PF01861">
    <property type="entry name" value="BpsA_C"/>
    <property type="match status" value="1"/>
</dbReference>
<evidence type="ECO:0000313" key="3">
    <source>
        <dbReference type="Proteomes" id="UP000178606"/>
    </source>
</evidence>
<name>A0A1F6C3L9_HANXR</name>
<reference evidence="2 3" key="1">
    <citation type="journal article" date="2016" name="Nat. Commun.">
        <title>Thousands of microbial genomes shed light on interconnected biogeochemical processes in an aquifer system.</title>
        <authorList>
            <person name="Anantharaman K."/>
            <person name="Brown C.T."/>
            <person name="Hug L.A."/>
            <person name="Sharon I."/>
            <person name="Castelle C.J."/>
            <person name="Probst A.J."/>
            <person name="Thomas B.C."/>
            <person name="Singh A."/>
            <person name="Wilkins M.J."/>
            <person name="Karaoz U."/>
            <person name="Brodie E.L."/>
            <person name="Williams K.H."/>
            <person name="Hubbard S.S."/>
            <person name="Banfield J.F."/>
        </authorList>
    </citation>
    <scope>NUCLEOTIDE SEQUENCE [LARGE SCALE GENOMIC DNA]</scope>
    <source>
        <strain evidence="3">RIFCSPLOWO2_12_FULL_64_10</strain>
    </source>
</reference>